<keyword evidence="3" id="KW-1185">Reference proteome</keyword>
<dbReference type="EMBL" id="JAHLJV010000104">
    <property type="protein sequence ID" value="KAK1572759.1"/>
    <property type="molecule type" value="Genomic_DNA"/>
</dbReference>
<comment type="caution">
    <text evidence="2">The sequence shown here is derived from an EMBL/GenBank/DDBJ whole genome shotgun (WGS) entry which is preliminary data.</text>
</comment>
<evidence type="ECO:0000313" key="3">
    <source>
        <dbReference type="Proteomes" id="UP001230504"/>
    </source>
</evidence>
<feature type="compositionally biased region" description="Basic and acidic residues" evidence="1">
    <location>
        <begin position="99"/>
        <end position="112"/>
    </location>
</feature>
<protein>
    <submittedName>
        <fullName evidence="2">Uncharacterized protein</fullName>
    </submittedName>
</protein>
<organism evidence="2 3">
    <name type="scientific">Colletotrichum navitas</name>
    <dbReference type="NCBI Taxonomy" id="681940"/>
    <lineage>
        <taxon>Eukaryota</taxon>
        <taxon>Fungi</taxon>
        <taxon>Dikarya</taxon>
        <taxon>Ascomycota</taxon>
        <taxon>Pezizomycotina</taxon>
        <taxon>Sordariomycetes</taxon>
        <taxon>Hypocreomycetidae</taxon>
        <taxon>Glomerellales</taxon>
        <taxon>Glomerellaceae</taxon>
        <taxon>Colletotrichum</taxon>
        <taxon>Colletotrichum graminicola species complex</taxon>
    </lineage>
</organism>
<feature type="region of interest" description="Disordered" evidence="1">
    <location>
        <begin position="1"/>
        <end position="37"/>
    </location>
</feature>
<dbReference type="AlphaFoldDB" id="A0AAD8UZ60"/>
<sequence>MTRHRGGSWTDNDTYTRPVDAERSPRGQVLKKHGGLHERTAVSIYSVPCYLTDAQPAVTLSMAESKSSRGQQEKWGEGIEASAPTPRRRSKGPVPGKDLAQRGDGDSGRHEGPALLKVDGDGPFNGRSRRVSSNTPPYSLSLRVCVYPSL</sequence>
<name>A0AAD8UZ60_9PEZI</name>
<evidence type="ECO:0000256" key="1">
    <source>
        <dbReference type="SAM" id="MobiDB-lite"/>
    </source>
</evidence>
<gene>
    <name evidence="2" type="ORF">LY79DRAFT_43071</name>
</gene>
<reference evidence="2" key="1">
    <citation type="submission" date="2021-06" db="EMBL/GenBank/DDBJ databases">
        <title>Comparative genomics, transcriptomics and evolutionary studies reveal genomic signatures of adaptation to plant cell wall in hemibiotrophic fungi.</title>
        <authorList>
            <consortium name="DOE Joint Genome Institute"/>
            <person name="Baroncelli R."/>
            <person name="Diaz J.F."/>
            <person name="Benocci T."/>
            <person name="Peng M."/>
            <person name="Battaglia E."/>
            <person name="Haridas S."/>
            <person name="Andreopoulos W."/>
            <person name="Labutti K."/>
            <person name="Pangilinan J."/>
            <person name="Floch G.L."/>
            <person name="Makela M.R."/>
            <person name="Henrissat B."/>
            <person name="Grigoriev I.V."/>
            <person name="Crouch J.A."/>
            <person name="De Vries R.P."/>
            <person name="Sukno S.A."/>
            <person name="Thon M.R."/>
        </authorList>
    </citation>
    <scope>NUCLEOTIDE SEQUENCE</scope>
    <source>
        <strain evidence="2">CBS 125086</strain>
    </source>
</reference>
<dbReference type="RefSeq" id="XP_060408543.1">
    <property type="nucleotide sequence ID" value="XM_060553164.1"/>
</dbReference>
<accession>A0AAD8UZ60</accession>
<feature type="region of interest" description="Disordered" evidence="1">
    <location>
        <begin position="61"/>
        <end position="137"/>
    </location>
</feature>
<evidence type="ECO:0000313" key="2">
    <source>
        <dbReference type="EMBL" id="KAK1572759.1"/>
    </source>
</evidence>
<dbReference type="Proteomes" id="UP001230504">
    <property type="component" value="Unassembled WGS sequence"/>
</dbReference>
<dbReference type="GeneID" id="85437404"/>
<proteinExistence type="predicted"/>